<accession>A0A1Y5EJH1</accession>
<comment type="caution">
    <text evidence="2">The sequence shown here is derived from an EMBL/GenBank/DDBJ whole genome shotgun (WGS) entry which is preliminary data.</text>
</comment>
<protein>
    <recommendedName>
        <fullName evidence="1">Replication initiation protein-like C-terminal domain-containing protein</fullName>
    </recommendedName>
</protein>
<gene>
    <name evidence="2" type="ORF">A9Q75_05205</name>
</gene>
<evidence type="ECO:0000259" key="1">
    <source>
        <dbReference type="Pfam" id="PF02486"/>
    </source>
</evidence>
<name>A0A1Y5EJH1_COLPS</name>
<reference evidence="3" key="1">
    <citation type="journal article" date="2017" name="Proc. Natl. Acad. Sci. U.S.A.">
        <title>Simulation of Deepwater Horizon oil plume reveals substrate specialization within a complex community of hydrocarbon degraders.</title>
        <authorList>
            <person name="Hu P."/>
            <person name="Dubinsky E.A."/>
            <person name="Probst A.J."/>
            <person name="Wang J."/>
            <person name="Sieber C.M.K."/>
            <person name="Tom L.M."/>
            <person name="Gardinali P."/>
            <person name="Banfield J.F."/>
            <person name="Atlas R.M."/>
            <person name="Andersen G.L."/>
        </authorList>
    </citation>
    <scope>NUCLEOTIDE SEQUENCE [LARGE SCALE GENOMIC DNA]</scope>
</reference>
<dbReference type="EMBL" id="MAAF01000036">
    <property type="protein sequence ID" value="OUR82689.1"/>
    <property type="molecule type" value="Genomic_DNA"/>
</dbReference>
<sequence>MKTKPTKIPCLVDALSLTWSPQELVKIKEMAKIGACIKGELIVKAKDAALNRELAKLENTKNKELLGTNAFNAHEYEAILTRYKDSCSTITREYNNRRHKDLPLKSLALSDNEVAARYELRDMLKGELEVDTGIKYGDRLNNLLENIGVDLLDVLGCGEVERFVCRLNHVFNQETYIWTVKNNPTGRFNYSYSATLYADGEQAGVICWGGKNLGCYVSFMGTGCNALDMTRLYEEIKNIPALKITRIDLAHDDYAGKHSIKRALTKAKKGQFNSGGRPACYMYVESGHLTEKMLKENFKDLKEISNESTKSTAKKTFGFIPSKGKTLYIGSRESGKLLRIYEKGKQLGDMKSKWVRWEVELHSSQRVIPLDAMVKPSEYLAATYPALAFLSVEQCKIKTLVKQATMTIEKIVENQVISTRKAINMMRVICGLSDSEIVEKFVKDIEEPDCRSSMPKRLKASVIEEWVLQQQEQAAAA</sequence>
<dbReference type="AlphaFoldDB" id="A0A1Y5EJH1"/>
<dbReference type="InterPro" id="IPR003491">
    <property type="entry name" value="REP-like_C"/>
</dbReference>
<evidence type="ECO:0000313" key="3">
    <source>
        <dbReference type="Proteomes" id="UP000243053"/>
    </source>
</evidence>
<organism evidence="2 3">
    <name type="scientific">Colwellia psychrerythraea</name>
    <name type="common">Vibrio psychroerythus</name>
    <dbReference type="NCBI Taxonomy" id="28229"/>
    <lineage>
        <taxon>Bacteria</taxon>
        <taxon>Pseudomonadati</taxon>
        <taxon>Pseudomonadota</taxon>
        <taxon>Gammaproteobacteria</taxon>
        <taxon>Alteromonadales</taxon>
        <taxon>Colwelliaceae</taxon>
        <taxon>Colwellia</taxon>
    </lineage>
</organism>
<dbReference type="Proteomes" id="UP000243053">
    <property type="component" value="Unassembled WGS sequence"/>
</dbReference>
<proteinExistence type="predicted"/>
<dbReference type="Pfam" id="PF02486">
    <property type="entry name" value="Rep_trans"/>
    <property type="match status" value="1"/>
</dbReference>
<evidence type="ECO:0000313" key="2">
    <source>
        <dbReference type="EMBL" id="OUR82689.1"/>
    </source>
</evidence>
<feature type="domain" description="Replication initiation protein-like C-terminal" evidence="1">
    <location>
        <begin position="243"/>
        <end position="382"/>
    </location>
</feature>